<dbReference type="Pfam" id="PF01522">
    <property type="entry name" value="Polysacc_deac_1"/>
    <property type="match status" value="1"/>
</dbReference>
<organism evidence="2 3">
    <name type="scientific">Gillisia lutea</name>
    <dbReference type="NCBI Taxonomy" id="2909668"/>
    <lineage>
        <taxon>Bacteria</taxon>
        <taxon>Pseudomonadati</taxon>
        <taxon>Bacteroidota</taxon>
        <taxon>Flavobacteriia</taxon>
        <taxon>Flavobacteriales</taxon>
        <taxon>Flavobacteriaceae</taxon>
        <taxon>Gillisia</taxon>
    </lineage>
</organism>
<name>A0ABS9EIH9_9FLAO</name>
<evidence type="ECO:0000313" key="3">
    <source>
        <dbReference type="Proteomes" id="UP001179363"/>
    </source>
</evidence>
<dbReference type="Gene3D" id="3.20.20.370">
    <property type="entry name" value="Glycoside hydrolase/deacetylase"/>
    <property type="match status" value="1"/>
</dbReference>
<dbReference type="SUPFAM" id="SSF88713">
    <property type="entry name" value="Glycoside hydrolase/deacetylase"/>
    <property type="match status" value="1"/>
</dbReference>
<reference evidence="2" key="1">
    <citation type="submission" date="2022-01" db="EMBL/GenBank/DDBJ databases">
        <title>Gillisia lutea sp. nov., isolated from marine plastic residues from the Malvarosa beach (Valencia, Spain).</title>
        <authorList>
            <person name="Vidal-Verdu A."/>
            <person name="Molina-Menor E."/>
            <person name="Satari L."/>
            <person name="Pascual J."/>
            <person name="Pereto J."/>
            <person name="Porcar M."/>
        </authorList>
    </citation>
    <scope>NUCLEOTIDE SEQUENCE</scope>
    <source>
        <strain evidence="2">M10.2A</strain>
    </source>
</reference>
<dbReference type="Proteomes" id="UP001179363">
    <property type="component" value="Unassembled WGS sequence"/>
</dbReference>
<keyword evidence="3" id="KW-1185">Reference proteome</keyword>
<gene>
    <name evidence="2" type="ORF">L1I30_13390</name>
</gene>
<feature type="domain" description="NodB homology" evidence="1">
    <location>
        <begin position="36"/>
        <end position="184"/>
    </location>
</feature>
<accession>A0ABS9EIH9</accession>
<evidence type="ECO:0000313" key="2">
    <source>
        <dbReference type="EMBL" id="MCF4102665.1"/>
    </source>
</evidence>
<dbReference type="InterPro" id="IPR002509">
    <property type="entry name" value="NODB_dom"/>
</dbReference>
<proteinExistence type="predicted"/>
<dbReference type="InterPro" id="IPR011330">
    <property type="entry name" value="Glyco_hydro/deAcase_b/a-brl"/>
</dbReference>
<dbReference type="EMBL" id="JAKGTH010000011">
    <property type="protein sequence ID" value="MCF4102665.1"/>
    <property type="molecule type" value="Genomic_DNA"/>
</dbReference>
<dbReference type="RefSeq" id="WP_236134808.1">
    <property type="nucleotide sequence ID" value="NZ_JAKGTH010000011.1"/>
</dbReference>
<evidence type="ECO:0000259" key="1">
    <source>
        <dbReference type="Pfam" id="PF01522"/>
    </source>
</evidence>
<dbReference type="CDD" id="cd10929">
    <property type="entry name" value="CE4_u5"/>
    <property type="match status" value="1"/>
</dbReference>
<comment type="caution">
    <text evidence="2">The sequence shown here is derived from an EMBL/GenBank/DDBJ whole genome shotgun (WGS) entry which is preliminary data.</text>
</comment>
<sequence length="322" mass="38167">MNKGGNFIISLDFELLWGVFDKVSIDEKIIYFRNTRKLIPEILAIFKQYEIHATWAIVGMLFNTDWKEWQINTPNVLPNYSNDSLSAYKFGNKISIKGFEELCFAKELILKIKDQPNQEIATHTYSHYYCLEEGQTINSFKADLEQCIKLAKSLNIELKSLVFPRNQFNKEYLKICSEMGIQNVRANPSNWYWKEVDKSSFRNKLYRTGDAYFGLNDKSYNIEKKDREEDTPLSQKASRLLRPYSKYKILNSLKLSRIKREMKKAAINGEIYHLWWHPHNFGNNPEKNLMELIEILEYYKYCQMKYDFKSSTMTEINELYGS</sequence>
<protein>
    <submittedName>
        <fullName evidence="2">Polysaccharide deacetylase family protein</fullName>
    </submittedName>
</protein>